<evidence type="ECO:0000313" key="2">
    <source>
        <dbReference type="Proteomes" id="UP000011529"/>
    </source>
</evidence>
<sequence>MAEMKRRRTVLKKKSLREFVAARRFLEGSMVFNSPGSQWSRWQI</sequence>
<reference evidence="1" key="1">
    <citation type="submission" date="2012-11" db="EMBL/GenBank/DDBJ databases">
        <title>Permanent draft genomes of Rhodopirellula europaea strain SH398 and 6C.</title>
        <authorList>
            <person name="Richter M."/>
            <person name="Richter-Heitmann T."/>
            <person name="Frank C."/>
            <person name="Harder J."/>
            <person name="Glockner F.O."/>
        </authorList>
    </citation>
    <scope>NUCLEOTIDE SEQUENCE</scope>
    <source>
        <strain evidence="1">6C</strain>
    </source>
</reference>
<reference evidence="1" key="2">
    <citation type="journal article" date="2013" name="Mar. Genomics">
        <title>Expression of sulfatases in Rhodopirellula baltica and the diversity of sulfatases in the genus Rhodopirellula.</title>
        <authorList>
            <person name="Wegner C.E."/>
            <person name="Richter-Heitmann T."/>
            <person name="Klindworth A."/>
            <person name="Klockow C."/>
            <person name="Richter M."/>
            <person name="Achstetter T."/>
            <person name="Glockner F.O."/>
            <person name="Harder J."/>
        </authorList>
    </citation>
    <scope>NUCLEOTIDE SEQUENCE [LARGE SCALE GENOMIC DNA]</scope>
    <source>
        <strain evidence="1">6C</strain>
    </source>
</reference>
<accession>M2B5N2</accession>
<dbReference type="PATRIC" id="fig|1263867.3.peg.2337"/>
<dbReference type="AlphaFoldDB" id="M2B5N2"/>
<dbReference type="EMBL" id="ANMO01000110">
    <property type="protein sequence ID" value="EMB17048.1"/>
    <property type="molecule type" value="Genomic_DNA"/>
</dbReference>
<gene>
    <name evidence="1" type="ORF">RE6C_02199</name>
</gene>
<name>M2B5N2_9BACT</name>
<evidence type="ECO:0000313" key="1">
    <source>
        <dbReference type="EMBL" id="EMB17048.1"/>
    </source>
</evidence>
<comment type="caution">
    <text evidence="1">The sequence shown here is derived from an EMBL/GenBank/DDBJ whole genome shotgun (WGS) entry which is preliminary data.</text>
</comment>
<protein>
    <submittedName>
        <fullName evidence="1">Uncharacterized protein</fullName>
    </submittedName>
</protein>
<organism evidence="1 2">
    <name type="scientific">Rhodopirellula europaea 6C</name>
    <dbReference type="NCBI Taxonomy" id="1263867"/>
    <lineage>
        <taxon>Bacteria</taxon>
        <taxon>Pseudomonadati</taxon>
        <taxon>Planctomycetota</taxon>
        <taxon>Planctomycetia</taxon>
        <taxon>Pirellulales</taxon>
        <taxon>Pirellulaceae</taxon>
        <taxon>Rhodopirellula</taxon>
    </lineage>
</organism>
<proteinExistence type="predicted"/>
<dbReference type="Proteomes" id="UP000011529">
    <property type="component" value="Unassembled WGS sequence"/>
</dbReference>
<keyword evidence="2" id="KW-1185">Reference proteome</keyword>